<accession>A0A1C3E9F3</accession>
<dbReference type="Proteomes" id="UP000094936">
    <property type="component" value="Unassembled WGS sequence"/>
</dbReference>
<protein>
    <submittedName>
        <fullName evidence="1">Uncharacterized protein</fullName>
    </submittedName>
</protein>
<comment type="caution">
    <text evidence="1">The sequence shown here is derived from an EMBL/GenBank/DDBJ whole genome shotgun (WGS) entry which is preliminary data.</text>
</comment>
<reference evidence="1 2" key="1">
    <citation type="submission" date="2016-05" db="EMBL/GenBank/DDBJ databases">
        <title>Genomic Taxonomy of the Vibrionaceae.</title>
        <authorList>
            <person name="Gomez-Gil B."/>
            <person name="Enciso-Ibarra J."/>
        </authorList>
    </citation>
    <scope>NUCLEOTIDE SEQUENCE [LARGE SCALE GENOMIC DNA]</scope>
    <source>
        <strain evidence="1 2">CAIM 1920</strain>
    </source>
</reference>
<sequence length="165" mass="18665">MSLVNSTPYTAPSQYVNAVVSALASRLNIQIDSVYQREAETLSRAKVCYHTGEVDTTGFANDGRKQHEIELRFLVYVPLSGDFELEALDLSTRIERELLLETFNDGKQQDSLRIVSNMPRQFVPEQGFYLRTVTVKQTVRMGGLDDPDRQIIGGILHDIHTDQAY</sequence>
<gene>
    <name evidence="1" type="ORF">A8L45_21395</name>
</gene>
<proteinExistence type="predicted"/>
<evidence type="ECO:0000313" key="1">
    <source>
        <dbReference type="EMBL" id="ODA29860.1"/>
    </source>
</evidence>
<keyword evidence="2" id="KW-1185">Reference proteome</keyword>
<dbReference type="EMBL" id="LYBM01000061">
    <property type="protein sequence ID" value="ODA29860.1"/>
    <property type="molecule type" value="Genomic_DNA"/>
</dbReference>
<organism evidence="1 2">
    <name type="scientific">Veronia pacifica</name>
    <dbReference type="NCBI Taxonomy" id="1080227"/>
    <lineage>
        <taxon>Bacteria</taxon>
        <taxon>Pseudomonadati</taxon>
        <taxon>Pseudomonadota</taxon>
        <taxon>Gammaproteobacteria</taxon>
        <taxon>Vibrionales</taxon>
        <taxon>Vibrionaceae</taxon>
        <taxon>Veronia</taxon>
    </lineage>
</organism>
<dbReference type="STRING" id="1080227.A8L45_21395"/>
<name>A0A1C3E9F3_9GAMM</name>
<dbReference type="AlphaFoldDB" id="A0A1C3E9F3"/>
<evidence type="ECO:0000313" key="2">
    <source>
        <dbReference type="Proteomes" id="UP000094936"/>
    </source>
</evidence>